<evidence type="ECO:0000313" key="4">
    <source>
        <dbReference type="EMBL" id="SIT37233.1"/>
    </source>
</evidence>
<protein>
    <submittedName>
        <fullName evidence="4">Glyceraldehyde 3-phosphate dehydrogenase</fullName>
    </submittedName>
</protein>
<evidence type="ECO:0000313" key="5">
    <source>
        <dbReference type="Proteomes" id="UP000195569"/>
    </source>
</evidence>
<dbReference type="Pfam" id="PF01103">
    <property type="entry name" value="Omp85"/>
    <property type="match status" value="1"/>
</dbReference>
<evidence type="ECO:0000256" key="2">
    <source>
        <dbReference type="ARBA" id="ARBA00023136"/>
    </source>
</evidence>
<comment type="caution">
    <text evidence="4">The sequence shown here is derived from an EMBL/GenBank/DDBJ whole genome shotgun (WGS) entry which is preliminary data.</text>
</comment>
<dbReference type="InterPro" id="IPR000184">
    <property type="entry name" value="Bac_surfAg_D15"/>
</dbReference>
<organism evidence="4 5">
    <name type="scientific">Paraburkholderia piptadeniae</name>
    <dbReference type="NCBI Taxonomy" id="1701573"/>
    <lineage>
        <taxon>Bacteria</taxon>
        <taxon>Pseudomonadati</taxon>
        <taxon>Pseudomonadota</taxon>
        <taxon>Betaproteobacteria</taxon>
        <taxon>Burkholderiales</taxon>
        <taxon>Burkholderiaceae</taxon>
        <taxon>Paraburkholderia</taxon>
    </lineage>
</organism>
<feature type="domain" description="Bacterial surface antigen (D15)" evidence="3">
    <location>
        <begin position="25"/>
        <end position="189"/>
    </location>
</feature>
<reference evidence="4" key="1">
    <citation type="submission" date="2016-12" db="EMBL/GenBank/DDBJ databases">
        <authorList>
            <person name="Moulin L."/>
        </authorList>
    </citation>
    <scope>NUCLEOTIDE SEQUENCE [LARGE SCALE GENOMIC DNA]</scope>
    <source>
        <strain evidence="4">STM 7183</strain>
    </source>
</reference>
<evidence type="ECO:0000256" key="1">
    <source>
        <dbReference type="ARBA" id="ARBA00004370"/>
    </source>
</evidence>
<accession>A0A1N7RQ65</accession>
<gene>
    <name evidence="4" type="ORF">BN2476_110181</name>
</gene>
<proteinExistence type="predicted"/>
<evidence type="ECO:0000259" key="3">
    <source>
        <dbReference type="Pfam" id="PF01103"/>
    </source>
</evidence>
<comment type="subcellular location">
    <subcellularLocation>
        <location evidence="1">Membrane</location>
    </subcellularLocation>
</comment>
<keyword evidence="2" id="KW-0472">Membrane</keyword>
<sequence>MLSPYALLSSVTIATLTIIATVSLDDSRDNIFYPGKGTFAEFVAQLARTAFGGTQDYDVYAARSYTWLPLTRTLILGLRVDGKFSSGDFPFYAQPYVDLRGVQKGRYQDRDAMAAEVELRWDLTPRWSLLGFTGIGKAYGRWHSFSEAQNVQSVGAGFRYLIARKLGVAIGIDVAHSKDQNAFYIQVGSAWR</sequence>
<dbReference type="AlphaFoldDB" id="A0A1N7RQ65"/>
<dbReference type="Proteomes" id="UP000195569">
    <property type="component" value="Unassembled WGS sequence"/>
</dbReference>
<dbReference type="EMBL" id="CYGY02000011">
    <property type="protein sequence ID" value="SIT37233.1"/>
    <property type="molecule type" value="Genomic_DNA"/>
</dbReference>
<dbReference type="Gene3D" id="2.40.160.50">
    <property type="entry name" value="membrane protein fhac: a member of the omp85/tpsb transporter family"/>
    <property type="match status" value="1"/>
</dbReference>
<name>A0A1N7RQ65_9BURK</name>
<keyword evidence="5" id="KW-1185">Reference proteome</keyword>